<reference evidence="2 3" key="1">
    <citation type="submission" date="2019-06" db="EMBL/GenBank/DDBJ databases">
        <title>Martelella lutilitoris sp. nov., isolated from a tidal mudflat.</title>
        <authorList>
            <person name="Kim Y.-J."/>
        </authorList>
    </citation>
    <scope>NUCLEOTIDE SEQUENCE [LARGE SCALE GENOMIC DNA]</scope>
    <source>
        <strain evidence="2 3">GH2-6</strain>
    </source>
</reference>
<evidence type="ECO:0000256" key="1">
    <source>
        <dbReference type="SAM" id="MobiDB-lite"/>
    </source>
</evidence>
<organism evidence="2 3">
    <name type="scientific">Martelella lutilitoris</name>
    <dbReference type="NCBI Taxonomy" id="2583532"/>
    <lineage>
        <taxon>Bacteria</taxon>
        <taxon>Pseudomonadati</taxon>
        <taxon>Pseudomonadota</taxon>
        <taxon>Alphaproteobacteria</taxon>
        <taxon>Hyphomicrobiales</taxon>
        <taxon>Aurantimonadaceae</taxon>
        <taxon>Martelella</taxon>
    </lineage>
</organism>
<dbReference type="InterPro" id="IPR010781">
    <property type="entry name" value="DUF1376"/>
</dbReference>
<dbReference type="EMBL" id="VCLB01000008">
    <property type="protein sequence ID" value="TNB46824.1"/>
    <property type="molecule type" value="Genomic_DNA"/>
</dbReference>
<keyword evidence="3" id="KW-1185">Reference proteome</keyword>
<protein>
    <submittedName>
        <fullName evidence="2">DUF1376 domain-containing protein</fullName>
    </submittedName>
</protein>
<feature type="region of interest" description="Disordered" evidence="1">
    <location>
        <begin position="163"/>
        <end position="190"/>
    </location>
</feature>
<evidence type="ECO:0000313" key="3">
    <source>
        <dbReference type="Proteomes" id="UP000307874"/>
    </source>
</evidence>
<proteinExistence type="predicted"/>
<dbReference type="OrthoDB" id="7914044at2"/>
<feature type="compositionally biased region" description="Basic and acidic residues" evidence="1">
    <location>
        <begin position="163"/>
        <end position="172"/>
    </location>
</feature>
<sequence length="347" mass="39028">MNGSRPTMPVPMPSRNGACRTPMAPANCPGHRSGNARRLPRASMSCCRNCRPGARTGGQRDDHTHEGGFAMSEMPYVRFYMSDWLSATRGMKAAEMGVYFTLLALMYERGEPLTENHERLARQCGCTKKVFSQYLDVFLDDGKIIRSESGLWNRRVEKEFQFREKSSEDKKQAAKKRWEKGNENNEASMQAHSTCNAAAMLKPEARVKKESVPKGTQKKSPKSVLCDVLSPEVADAVIEHRKALRKNLTVRAAELLARRFALMPDPDAAAETMIGRGWQGFEPGWMQERQQGAPRASPSKPTRGDEIRDHNQRARDSLRKRMGQDDGSEDRKIIDISRGDWKVAQGS</sequence>
<accession>A0A5C4JNX7</accession>
<dbReference type="AlphaFoldDB" id="A0A5C4JNX7"/>
<gene>
    <name evidence="2" type="ORF">FF124_14800</name>
</gene>
<comment type="caution">
    <text evidence="2">The sequence shown here is derived from an EMBL/GenBank/DDBJ whole genome shotgun (WGS) entry which is preliminary data.</text>
</comment>
<name>A0A5C4JNX7_9HYPH</name>
<evidence type="ECO:0000313" key="2">
    <source>
        <dbReference type="EMBL" id="TNB46824.1"/>
    </source>
</evidence>
<dbReference type="Proteomes" id="UP000307874">
    <property type="component" value="Unassembled WGS sequence"/>
</dbReference>
<feature type="compositionally biased region" description="Basic and acidic residues" evidence="1">
    <location>
        <begin position="302"/>
        <end position="333"/>
    </location>
</feature>
<dbReference type="Pfam" id="PF07120">
    <property type="entry name" value="DUF1376"/>
    <property type="match status" value="1"/>
</dbReference>
<feature type="region of interest" description="Disordered" evidence="1">
    <location>
        <begin position="288"/>
        <end position="333"/>
    </location>
</feature>